<reference evidence="1" key="1">
    <citation type="submission" date="2019-03" db="EMBL/GenBank/DDBJ databases">
        <title>Lake Tanganyika Metagenome-Assembled Genomes (MAGs).</title>
        <authorList>
            <person name="Tran P."/>
        </authorList>
    </citation>
    <scope>NUCLEOTIDE SEQUENCE</scope>
    <source>
        <strain evidence="1">M_DeepCast_50m_m2_156</strain>
    </source>
</reference>
<dbReference type="Pfam" id="PF03966">
    <property type="entry name" value="Trm112p"/>
    <property type="match status" value="1"/>
</dbReference>
<dbReference type="GO" id="GO:0005829">
    <property type="term" value="C:cytosol"/>
    <property type="evidence" value="ECO:0007669"/>
    <property type="project" value="TreeGrafter"/>
</dbReference>
<organism evidence="1 2">
    <name type="scientific">Candidatus Iainarchaeum sp</name>
    <dbReference type="NCBI Taxonomy" id="3101447"/>
    <lineage>
        <taxon>Archaea</taxon>
        <taxon>Candidatus Iainarchaeota</taxon>
        <taxon>Candidatus Iainarchaeia</taxon>
        <taxon>Candidatus Iainarchaeales</taxon>
        <taxon>Candidatus Iainarchaeaceae</taxon>
        <taxon>Candidatus Iainarchaeum</taxon>
    </lineage>
</organism>
<comment type="caution">
    <text evidence="1">The sequence shown here is derived from an EMBL/GenBank/DDBJ whole genome shotgun (WGS) entry which is preliminary data.</text>
</comment>
<proteinExistence type="predicted"/>
<dbReference type="AlphaFoldDB" id="A0A8T4C6I8"/>
<evidence type="ECO:0000313" key="2">
    <source>
        <dbReference type="Proteomes" id="UP000774699"/>
    </source>
</evidence>
<sequence length="52" mass="5820">MAHPMLTKELLSVLVCPKDRGELSYSSEKNTLTCQKCGHVYLIKNGVPNMLK</sequence>
<protein>
    <submittedName>
        <fullName evidence="1">Trm112 family protein</fullName>
    </submittedName>
</protein>
<dbReference type="Proteomes" id="UP000774699">
    <property type="component" value="Unassembled WGS sequence"/>
</dbReference>
<dbReference type="EMBL" id="VGJJ01000011">
    <property type="protein sequence ID" value="MBM3282136.1"/>
    <property type="molecule type" value="Genomic_DNA"/>
</dbReference>
<gene>
    <name evidence="1" type="ORF">FJY86_02225</name>
</gene>
<accession>A0A8T4C6I8</accession>
<dbReference type="PANTHER" id="PTHR33505:SF4">
    <property type="entry name" value="PROTEIN PREY, MITOCHONDRIAL"/>
    <property type="match status" value="1"/>
</dbReference>
<dbReference type="SUPFAM" id="SSF158997">
    <property type="entry name" value="Trm112p-like"/>
    <property type="match status" value="1"/>
</dbReference>
<evidence type="ECO:0000313" key="1">
    <source>
        <dbReference type="EMBL" id="MBM3282136.1"/>
    </source>
</evidence>
<dbReference type="PANTHER" id="PTHR33505">
    <property type="entry name" value="ZGC:162634"/>
    <property type="match status" value="1"/>
</dbReference>
<dbReference type="InterPro" id="IPR005651">
    <property type="entry name" value="Trm112-like"/>
</dbReference>
<name>A0A8T4C6I8_9ARCH</name>
<dbReference type="Gene3D" id="2.20.25.10">
    <property type="match status" value="1"/>
</dbReference>